<accession>A0A564Z9J9</accession>
<gene>
    <name evidence="1" type="ORF">WMSIL1_LOCUS13860</name>
</gene>
<proteinExistence type="predicted"/>
<protein>
    <submittedName>
        <fullName evidence="1">Uncharacterized protein</fullName>
    </submittedName>
</protein>
<evidence type="ECO:0000313" key="1">
    <source>
        <dbReference type="EMBL" id="VUZ56177.1"/>
    </source>
</evidence>
<dbReference type="AlphaFoldDB" id="A0A564Z9J9"/>
<sequence>MLSRVLTQVTHIKIALFSTQEKRTLVSYRLLRSCSSSLLFSTLLSLSLCPSFQTRRGFLKYIFELAS</sequence>
<name>A0A564Z9J9_HYMDI</name>
<reference evidence="1 2" key="1">
    <citation type="submission" date="2019-07" db="EMBL/GenBank/DDBJ databases">
        <authorList>
            <person name="Jastrzebski P J."/>
            <person name="Paukszto L."/>
            <person name="Jastrzebski P J."/>
        </authorList>
    </citation>
    <scope>NUCLEOTIDE SEQUENCE [LARGE SCALE GENOMIC DNA]</scope>
    <source>
        <strain evidence="1 2">WMS-il1</strain>
    </source>
</reference>
<keyword evidence="2" id="KW-1185">Reference proteome</keyword>
<evidence type="ECO:0000313" key="2">
    <source>
        <dbReference type="Proteomes" id="UP000321570"/>
    </source>
</evidence>
<dbReference type="Proteomes" id="UP000321570">
    <property type="component" value="Unassembled WGS sequence"/>
</dbReference>
<dbReference type="EMBL" id="CABIJS010000699">
    <property type="protein sequence ID" value="VUZ56177.1"/>
    <property type="molecule type" value="Genomic_DNA"/>
</dbReference>
<organism evidence="1 2">
    <name type="scientific">Hymenolepis diminuta</name>
    <name type="common">Rat tapeworm</name>
    <dbReference type="NCBI Taxonomy" id="6216"/>
    <lineage>
        <taxon>Eukaryota</taxon>
        <taxon>Metazoa</taxon>
        <taxon>Spiralia</taxon>
        <taxon>Lophotrochozoa</taxon>
        <taxon>Platyhelminthes</taxon>
        <taxon>Cestoda</taxon>
        <taxon>Eucestoda</taxon>
        <taxon>Cyclophyllidea</taxon>
        <taxon>Hymenolepididae</taxon>
        <taxon>Hymenolepis</taxon>
    </lineage>
</organism>